<keyword evidence="1" id="KW-0732">Signal</keyword>
<sequence length="70" mass="6874">MGGEAMRAGVAAAMATAVFLAVAVSGAAGELALPRFTEVPEYRNGEGCPAAAAGVCDSGLVHIAMTLDAH</sequence>
<evidence type="ECO:0000313" key="3">
    <source>
        <dbReference type="Proteomes" id="UP000095767"/>
    </source>
</evidence>
<dbReference type="AlphaFoldDB" id="A0A1E5V0D0"/>
<feature type="chain" id="PRO_5009187576" evidence="1">
    <location>
        <begin position="30"/>
        <end position="70"/>
    </location>
</feature>
<protein>
    <submittedName>
        <fullName evidence="2">Uncharacterized protein</fullName>
    </submittedName>
</protein>
<gene>
    <name evidence="2" type="ORF">BAE44_0020383</name>
</gene>
<name>A0A1E5V0D0_9POAL</name>
<dbReference type="EMBL" id="LWDX02056201">
    <property type="protein sequence ID" value="OEL18599.1"/>
    <property type="molecule type" value="Genomic_DNA"/>
</dbReference>
<proteinExistence type="predicted"/>
<dbReference type="Proteomes" id="UP000095767">
    <property type="component" value="Unassembled WGS sequence"/>
</dbReference>
<evidence type="ECO:0000256" key="1">
    <source>
        <dbReference type="SAM" id="SignalP"/>
    </source>
</evidence>
<feature type="signal peptide" evidence="1">
    <location>
        <begin position="1"/>
        <end position="29"/>
    </location>
</feature>
<accession>A0A1E5V0D0</accession>
<organism evidence="2 3">
    <name type="scientific">Dichanthelium oligosanthes</name>
    <dbReference type="NCBI Taxonomy" id="888268"/>
    <lineage>
        <taxon>Eukaryota</taxon>
        <taxon>Viridiplantae</taxon>
        <taxon>Streptophyta</taxon>
        <taxon>Embryophyta</taxon>
        <taxon>Tracheophyta</taxon>
        <taxon>Spermatophyta</taxon>
        <taxon>Magnoliopsida</taxon>
        <taxon>Liliopsida</taxon>
        <taxon>Poales</taxon>
        <taxon>Poaceae</taxon>
        <taxon>PACMAD clade</taxon>
        <taxon>Panicoideae</taxon>
        <taxon>Panicodae</taxon>
        <taxon>Paniceae</taxon>
        <taxon>Dichantheliinae</taxon>
        <taxon>Dichanthelium</taxon>
    </lineage>
</organism>
<keyword evidence="3" id="KW-1185">Reference proteome</keyword>
<evidence type="ECO:0000313" key="2">
    <source>
        <dbReference type="EMBL" id="OEL18599.1"/>
    </source>
</evidence>
<comment type="caution">
    <text evidence="2">The sequence shown here is derived from an EMBL/GenBank/DDBJ whole genome shotgun (WGS) entry which is preliminary data.</text>
</comment>
<reference evidence="2 3" key="1">
    <citation type="submission" date="2016-09" db="EMBL/GenBank/DDBJ databases">
        <title>The draft genome of Dichanthelium oligosanthes: A C3 panicoid grass species.</title>
        <authorList>
            <person name="Studer A.J."/>
            <person name="Schnable J.C."/>
            <person name="Brutnell T.P."/>
        </authorList>
    </citation>
    <scope>NUCLEOTIDE SEQUENCE [LARGE SCALE GENOMIC DNA]</scope>
    <source>
        <strain evidence="3">cv. Kellogg 1175</strain>
        <tissue evidence="2">Leaf</tissue>
    </source>
</reference>